<dbReference type="SUPFAM" id="SSF57667">
    <property type="entry name" value="beta-beta-alpha zinc fingers"/>
    <property type="match status" value="1"/>
</dbReference>
<feature type="non-terminal residue" evidence="7">
    <location>
        <position position="57"/>
    </location>
</feature>
<dbReference type="GO" id="GO:0000981">
    <property type="term" value="F:DNA-binding transcription factor activity, RNA polymerase II-specific"/>
    <property type="evidence" value="ECO:0007669"/>
    <property type="project" value="TreeGrafter"/>
</dbReference>
<dbReference type="Gene3D" id="3.30.160.60">
    <property type="entry name" value="Classic Zinc Finger"/>
    <property type="match status" value="2"/>
</dbReference>
<protein>
    <recommendedName>
        <fullName evidence="6">C2H2-type domain-containing protein</fullName>
    </recommendedName>
</protein>
<reference evidence="8" key="1">
    <citation type="journal article" date="2018" name="Nat. Microbiol.">
        <title>Leveraging single-cell genomics to expand the fungal tree of life.</title>
        <authorList>
            <person name="Ahrendt S.R."/>
            <person name="Quandt C.A."/>
            <person name="Ciobanu D."/>
            <person name="Clum A."/>
            <person name="Salamov A."/>
            <person name="Andreopoulos B."/>
            <person name="Cheng J.F."/>
            <person name="Woyke T."/>
            <person name="Pelin A."/>
            <person name="Henrissat B."/>
            <person name="Reynolds N.K."/>
            <person name="Benny G.L."/>
            <person name="Smith M.E."/>
            <person name="James T.Y."/>
            <person name="Grigoriev I.V."/>
        </authorList>
    </citation>
    <scope>NUCLEOTIDE SEQUENCE [LARGE SCALE GENOMIC DNA]</scope>
</reference>
<evidence type="ECO:0000256" key="3">
    <source>
        <dbReference type="ARBA" id="ARBA00022771"/>
    </source>
</evidence>
<feature type="domain" description="C2H2-type" evidence="6">
    <location>
        <begin position="33"/>
        <end position="57"/>
    </location>
</feature>
<evidence type="ECO:0000256" key="5">
    <source>
        <dbReference type="PROSITE-ProRule" id="PRU00042"/>
    </source>
</evidence>
<keyword evidence="2" id="KW-0677">Repeat</keyword>
<dbReference type="GO" id="GO:0005667">
    <property type="term" value="C:transcription regulator complex"/>
    <property type="evidence" value="ECO:0007669"/>
    <property type="project" value="TreeGrafter"/>
</dbReference>
<evidence type="ECO:0000313" key="7">
    <source>
        <dbReference type="EMBL" id="RKP14160.1"/>
    </source>
</evidence>
<dbReference type="AlphaFoldDB" id="A0A4P9Y867"/>
<dbReference type="InterPro" id="IPR013087">
    <property type="entry name" value="Znf_C2H2_type"/>
</dbReference>
<name>A0A4P9Y867_9FUNG</name>
<dbReference type="GO" id="GO:0000785">
    <property type="term" value="C:chromatin"/>
    <property type="evidence" value="ECO:0007669"/>
    <property type="project" value="TreeGrafter"/>
</dbReference>
<dbReference type="FunFam" id="3.30.160.60:FF:000446">
    <property type="entry name" value="Zinc finger protein"/>
    <property type="match status" value="1"/>
</dbReference>
<dbReference type="SMART" id="SM00355">
    <property type="entry name" value="ZnF_C2H2"/>
    <property type="match status" value="2"/>
</dbReference>
<organism evidence="7 8">
    <name type="scientific">Piptocephalis cylindrospora</name>
    <dbReference type="NCBI Taxonomy" id="1907219"/>
    <lineage>
        <taxon>Eukaryota</taxon>
        <taxon>Fungi</taxon>
        <taxon>Fungi incertae sedis</taxon>
        <taxon>Zoopagomycota</taxon>
        <taxon>Zoopagomycotina</taxon>
        <taxon>Zoopagomycetes</taxon>
        <taxon>Zoopagales</taxon>
        <taxon>Piptocephalidaceae</taxon>
        <taxon>Piptocephalis</taxon>
    </lineage>
</organism>
<feature type="non-terminal residue" evidence="7">
    <location>
        <position position="1"/>
    </location>
</feature>
<dbReference type="Proteomes" id="UP000267251">
    <property type="component" value="Unassembled WGS sequence"/>
</dbReference>
<dbReference type="GO" id="GO:0000978">
    <property type="term" value="F:RNA polymerase II cis-regulatory region sequence-specific DNA binding"/>
    <property type="evidence" value="ECO:0007669"/>
    <property type="project" value="TreeGrafter"/>
</dbReference>
<dbReference type="PANTHER" id="PTHR14003:SF19">
    <property type="entry name" value="YY2 TRANSCRIPTION FACTOR"/>
    <property type="match status" value="1"/>
</dbReference>
<dbReference type="GO" id="GO:0008270">
    <property type="term" value="F:zinc ion binding"/>
    <property type="evidence" value="ECO:0007669"/>
    <property type="project" value="UniProtKB-KW"/>
</dbReference>
<dbReference type="OrthoDB" id="6077919at2759"/>
<dbReference type="PROSITE" id="PS50157">
    <property type="entry name" value="ZINC_FINGER_C2H2_2"/>
    <property type="match status" value="2"/>
</dbReference>
<dbReference type="InterPro" id="IPR036236">
    <property type="entry name" value="Znf_C2H2_sf"/>
</dbReference>
<evidence type="ECO:0000256" key="2">
    <source>
        <dbReference type="ARBA" id="ARBA00022737"/>
    </source>
</evidence>
<dbReference type="Pfam" id="PF00096">
    <property type="entry name" value="zf-C2H2"/>
    <property type="match status" value="2"/>
</dbReference>
<gene>
    <name evidence="7" type="ORF">BJ684DRAFT_4100</name>
</gene>
<dbReference type="PROSITE" id="PS00028">
    <property type="entry name" value="ZINC_FINGER_C2H2_1"/>
    <property type="match status" value="1"/>
</dbReference>
<dbReference type="EMBL" id="KZ987876">
    <property type="protein sequence ID" value="RKP14160.1"/>
    <property type="molecule type" value="Genomic_DNA"/>
</dbReference>
<dbReference type="PANTHER" id="PTHR14003">
    <property type="entry name" value="TRANSCRIPTIONAL REPRESSOR PROTEIN YY"/>
    <property type="match status" value="1"/>
</dbReference>
<keyword evidence="4" id="KW-0862">Zinc</keyword>
<dbReference type="GO" id="GO:0031519">
    <property type="term" value="C:PcG protein complex"/>
    <property type="evidence" value="ECO:0007669"/>
    <property type="project" value="TreeGrafter"/>
</dbReference>
<keyword evidence="8" id="KW-1185">Reference proteome</keyword>
<evidence type="ECO:0000259" key="6">
    <source>
        <dbReference type="PROSITE" id="PS50157"/>
    </source>
</evidence>
<evidence type="ECO:0000256" key="4">
    <source>
        <dbReference type="ARBA" id="ARBA00022833"/>
    </source>
</evidence>
<evidence type="ECO:0000256" key="1">
    <source>
        <dbReference type="ARBA" id="ARBA00022723"/>
    </source>
</evidence>
<feature type="domain" description="C2H2-type" evidence="6">
    <location>
        <begin position="3"/>
        <end position="28"/>
    </location>
</feature>
<evidence type="ECO:0000313" key="8">
    <source>
        <dbReference type="Proteomes" id="UP000267251"/>
    </source>
</evidence>
<proteinExistence type="predicted"/>
<keyword evidence="1" id="KW-0479">Metal-binding</keyword>
<accession>A0A4P9Y867</accession>
<sequence>KPFVCDRPGCHRAFGDAPGLTRHITVTHGPRLFACKEPDCGRRFNDAAKLRRHMQMH</sequence>
<keyword evidence="3 5" id="KW-0863">Zinc-finger</keyword>